<dbReference type="CDD" id="cd14798">
    <property type="entry name" value="RX-CC_like"/>
    <property type="match status" value="1"/>
</dbReference>
<comment type="caution">
    <text evidence="5">The sequence shown here is derived from an EMBL/GenBank/DDBJ whole genome shotgun (WGS) entry which is preliminary data.</text>
</comment>
<dbReference type="Proteomes" id="UP001420932">
    <property type="component" value="Unassembled WGS sequence"/>
</dbReference>
<proteinExistence type="predicted"/>
<sequence length="105" mass="11496">MADALVSSLLDLIFGNLNSALVQEFGQARGFKKELQKLESTLSTIHAVIHDAEEKQTKSNAVKNWLAKLKDVAYDADDVLDDFATEALLQRPEICGGAIKRGSIH</sequence>
<keyword evidence="2" id="KW-0547">Nucleotide-binding</keyword>
<name>A0AAP0DVJ1_9MAGN</name>
<evidence type="ECO:0000313" key="5">
    <source>
        <dbReference type="EMBL" id="KAK9081874.1"/>
    </source>
</evidence>
<evidence type="ECO:0000313" key="6">
    <source>
        <dbReference type="Proteomes" id="UP001420932"/>
    </source>
</evidence>
<gene>
    <name evidence="5" type="ORF">Syun_031794</name>
</gene>
<evidence type="ECO:0000259" key="4">
    <source>
        <dbReference type="Pfam" id="PF18052"/>
    </source>
</evidence>
<dbReference type="InterPro" id="IPR041118">
    <property type="entry name" value="Rx_N"/>
</dbReference>
<feature type="domain" description="Disease resistance N-terminal" evidence="4">
    <location>
        <begin position="12"/>
        <end position="91"/>
    </location>
</feature>
<keyword evidence="1" id="KW-0677">Repeat</keyword>
<accession>A0AAP0DVJ1</accession>
<dbReference type="AlphaFoldDB" id="A0AAP0DVJ1"/>
<dbReference type="GO" id="GO:0000166">
    <property type="term" value="F:nucleotide binding"/>
    <property type="evidence" value="ECO:0007669"/>
    <property type="project" value="UniProtKB-KW"/>
</dbReference>
<evidence type="ECO:0000256" key="3">
    <source>
        <dbReference type="ARBA" id="ARBA00022821"/>
    </source>
</evidence>
<dbReference type="GO" id="GO:0006952">
    <property type="term" value="P:defense response"/>
    <property type="evidence" value="ECO:0007669"/>
    <property type="project" value="UniProtKB-KW"/>
</dbReference>
<dbReference type="Pfam" id="PF18052">
    <property type="entry name" value="Rx_N"/>
    <property type="match status" value="1"/>
</dbReference>
<protein>
    <recommendedName>
        <fullName evidence="4">Disease resistance N-terminal domain-containing protein</fullName>
    </recommendedName>
</protein>
<dbReference type="EMBL" id="JBBNAF010000044">
    <property type="protein sequence ID" value="KAK9081874.1"/>
    <property type="molecule type" value="Genomic_DNA"/>
</dbReference>
<evidence type="ECO:0000256" key="2">
    <source>
        <dbReference type="ARBA" id="ARBA00022741"/>
    </source>
</evidence>
<keyword evidence="6" id="KW-1185">Reference proteome</keyword>
<keyword evidence="3" id="KW-0611">Plant defense</keyword>
<dbReference type="Gene3D" id="1.20.5.4130">
    <property type="match status" value="1"/>
</dbReference>
<organism evidence="5 6">
    <name type="scientific">Stephania yunnanensis</name>
    <dbReference type="NCBI Taxonomy" id="152371"/>
    <lineage>
        <taxon>Eukaryota</taxon>
        <taxon>Viridiplantae</taxon>
        <taxon>Streptophyta</taxon>
        <taxon>Embryophyta</taxon>
        <taxon>Tracheophyta</taxon>
        <taxon>Spermatophyta</taxon>
        <taxon>Magnoliopsida</taxon>
        <taxon>Ranunculales</taxon>
        <taxon>Menispermaceae</taxon>
        <taxon>Menispermoideae</taxon>
        <taxon>Cissampelideae</taxon>
        <taxon>Stephania</taxon>
    </lineage>
</organism>
<evidence type="ECO:0000256" key="1">
    <source>
        <dbReference type="ARBA" id="ARBA00022737"/>
    </source>
</evidence>
<reference evidence="5 6" key="1">
    <citation type="submission" date="2024-01" db="EMBL/GenBank/DDBJ databases">
        <title>Genome assemblies of Stephania.</title>
        <authorList>
            <person name="Yang L."/>
        </authorList>
    </citation>
    <scope>NUCLEOTIDE SEQUENCE [LARGE SCALE GENOMIC DNA]</scope>
    <source>
        <strain evidence="5">YNDBR</strain>
        <tissue evidence="5">Leaf</tissue>
    </source>
</reference>
<dbReference type="InterPro" id="IPR038005">
    <property type="entry name" value="RX-like_CC"/>
</dbReference>